<name>A0A0K9PP85_ZOSMR</name>
<evidence type="ECO:0000256" key="1">
    <source>
        <dbReference type="SAM" id="Phobius"/>
    </source>
</evidence>
<feature type="transmembrane region" description="Helical" evidence="1">
    <location>
        <begin position="26"/>
        <end position="44"/>
    </location>
</feature>
<keyword evidence="3" id="KW-1185">Reference proteome</keyword>
<evidence type="ECO:0000313" key="3">
    <source>
        <dbReference type="Proteomes" id="UP000036987"/>
    </source>
</evidence>
<evidence type="ECO:0000313" key="2">
    <source>
        <dbReference type="EMBL" id="KMZ70764.1"/>
    </source>
</evidence>
<reference evidence="3" key="1">
    <citation type="journal article" date="2016" name="Nature">
        <title>The genome of the seagrass Zostera marina reveals angiosperm adaptation to the sea.</title>
        <authorList>
            <person name="Olsen J.L."/>
            <person name="Rouze P."/>
            <person name="Verhelst B."/>
            <person name="Lin Y.-C."/>
            <person name="Bayer T."/>
            <person name="Collen J."/>
            <person name="Dattolo E."/>
            <person name="De Paoli E."/>
            <person name="Dittami S."/>
            <person name="Maumus F."/>
            <person name="Michel G."/>
            <person name="Kersting A."/>
            <person name="Lauritano C."/>
            <person name="Lohaus R."/>
            <person name="Toepel M."/>
            <person name="Tonon T."/>
            <person name="Vanneste K."/>
            <person name="Amirebrahimi M."/>
            <person name="Brakel J."/>
            <person name="Bostroem C."/>
            <person name="Chovatia M."/>
            <person name="Grimwood J."/>
            <person name="Jenkins J.W."/>
            <person name="Jueterbock A."/>
            <person name="Mraz A."/>
            <person name="Stam W.T."/>
            <person name="Tice H."/>
            <person name="Bornberg-Bauer E."/>
            <person name="Green P.J."/>
            <person name="Pearson G.A."/>
            <person name="Procaccini G."/>
            <person name="Duarte C.M."/>
            <person name="Schmutz J."/>
            <person name="Reusch T.B.H."/>
            <person name="Van de Peer Y."/>
        </authorList>
    </citation>
    <scope>NUCLEOTIDE SEQUENCE [LARGE SCALE GENOMIC DNA]</scope>
    <source>
        <strain evidence="3">cv. Finnish</strain>
    </source>
</reference>
<protein>
    <submittedName>
        <fullName evidence="2">Uncharacterized protein</fullName>
    </submittedName>
</protein>
<keyword evidence="1" id="KW-0472">Membrane</keyword>
<dbReference type="EMBL" id="LFYR01000710">
    <property type="protein sequence ID" value="KMZ70764.1"/>
    <property type="molecule type" value="Genomic_DNA"/>
</dbReference>
<sequence>MCSWINAMGWAWTEAWLELLVMPESMSGLVCSLYNITAVIFRLFPVNRMYHKSYFYLN</sequence>
<organism evidence="2 3">
    <name type="scientific">Zostera marina</name>
    <name type="common">Eelgrass</name>
    <dbReference type="NCBI Taxonomy" id="29655"/>
    <lineage>
        <taxon>Eukaryota</taxon>
        <taxon>Viridiplantae</taxon>
        <taxon>Streptophyta</taxon>
        <taxon>Embryophyta</taxon>
        <taxon>Tracheophyta</taxon>
        <taxon>Spermatophyta</taxon>
        <taxon>Magnoliopsida</taxon>
        <taxon>Liliopsida</taxon>
        <taxon>Zosteraceae</taxon>
        <taxon>Zostera</taxon>
    </lineage>
</organism>
<accession>A0A0K9PP85</accession>
<dbReference type="Proteomes" id="UP000036987">
    <property type="component" value="Unassembled WGS sequence"/>
</dbReference>
<proteinExistence type="predicted"/>
<comment type="caution">
    <text evidence="2">The sequence shown here is derived from an EMBL/GenBank/DDBJ whole genome shotgun (WGS) entry which is preliminary data.</text>
</comment>
<keyword evidence="1" id="KW-1133">Transmembrane helix</keyword>
<gene>
    <name evidence="2" type="ORF">ZOSMA_194G00270</name>
</gene>
<keyword evidence="1" id="KW-0812">Transmembrane</keyword>
<dbReference type="AlphaFoldDB" id="A0A0K9PP85"/>